<dbReference type="Pfam" id="PF18961">
    <property type="entry name" value="DUF5703_N"/>
    <property type="match status" value="1"/>
</dbReference>
<dbReference type="InterPro" id="IPR012341">
    <property type="entry name" value="6hp_glycosidase-like_sf"/>
</dbReference>
<comment type="caution">
    <text evidence="3">The sequence shown here is derived from an EMBL/GenBank/DDBJ whole genome shotgun (WGS) entry which is preliminary data.</text>
</comment>
<dbReference type="Pfam" id="PF22124">
    <property type="entry name" value="Glyco_hydro_95_cat"/>
    <property type="match status" value="1"/>
</dbReference>
<feature type="domain" description="Glycosyl hydrolase family 95 catalytic" evidence="2">
    <location>
        <begin position="266"/>
        <end position="625"/>
    </location>
</feature>
<keyword evidence="4" id="KW-1185">Reference proteome</keyword>
<proteinExistence type="predicted"/>
<accession>A0ABT5H4W3</accession>
<dbReference type="Gene3D" id="2.70.98.50">
    <property type="entry name" value="putative glycoside hydrolase family protein from bacillus halodurans"/>
    <property type="match status" value="1"/>
</dbReference>
<evidence type="ECO:0000313" key="3">
    <source>
        <dbReference type="EMBL" id="MDC7135627.1"/>
    </source>
</evidence>
<name>A0ABT5H4W3_9BACE</name>
<evidence type="ECO:0000313" key="4">
    <source>
        <dbReference type="Proteomes" id="UP001215398"/>
    </source>
</evidence>
<sequence length="724" mass="82108">MKYILGIIYLLLGILEIAAQPSAYINVWRQAPLHIPNESSTDAPLMGNGDIGMCVGFEKGLLRYYLTKNDFWRLQSKAEHLSGPRVGGYIDLKIKGFENANFEAEQTLNNGATKCTIKQGTNQCQAYSWVAATQNMIITTLTASGKDSLEIMLTLDTPCNEVAQVEKGVIGKTRYLTRAFIKDTEISTQIAFALKTSNNNSNEEIILSPGESLTLFLAVESKFKKKNPLKHVLKEVGKMNISRSNRLWKEHNLWWQSYWNKSSFTLDDKVLMKAYYQGLYTMGACSRDKIFPPALFGWITTDKPSWNGDYHLNYNFYAPFYGLYSANRIEQASGQETPLLDFMNRGRWYAQRVTGTRGILYPVGIGPIGIEVTRDFPVMQDNGYTLPEDVESGGLFYRQRSHALFGTVNMIQHWRHTYDLTYGKRIYPYLLAIADFWEDFLVFENGQYQIYNDADSEKSGFCKNPGMSIALLRNALDATIDLSKALSRDADRRDKWKDIINRLRPLPIWKHHGKYFLRGAEENEKGQQIYGISFSMIYPANGVTCDSDSLLLAAGINTIDAIQQWQHHNSTSSFYPAAVRMGYNVEKVWSELHKYALHTYPNGFQLDNPHGIENSCTVVNTLHEMSCMSVGNKIRLFSVWPKGVDASFNKIRTWGAFLVSASLKQETIYDVSIFSEKGKTCTIINPWKEKTVLLIRDGKPGEKLAGKELTFSTSVGESIRLIPQ</sequence>
<dbReference type="PANTHER" id="PTHR31084:SF0">
    <property type="entry name" value="ALPHA-L-FUCOSIDASE 2"/>
    <property type="match status" value="1"/>
</dbReference>
<organism evidence="3 4">
    <name type="scientific">Bacteroides zhangwenhongii</name>
    <dbReference type="NCBI Taxonomy" id="2650157"/>
    <lineage>
        <taxon>Bacteria</taxon>
        <taxon>Pseudomonadati</taxon>
        <taxon>Bacteroidota</taxon>
        <taxon>Bacteroidia</taxon>
        <taxon>Bacteroidales</taxon>
        <taxon>Bacteroidaceae</taxon>
        <taxon>Bacteroides</taxon>
    </lineage>
</organism>
<dbReference type="InterPro" id="IPR013780">
    <property type="entry name" value="Glyco_hydro_b"/>
</dbReference>
<gene>
    <name evidence="3" type="ORF">PQG98_04605</name>
</gene>
<dbReference type="Gene3D" id="1.50.10.10">
    <property type="match status" value="1"/>
</dbReference>
<evidence type="ECO:0000259" key="1">
    <source>
        <dbReference type="Pfam" id="PF18961"/>
    </source>
</evidence>
<dbReference type="InterPro" id="IPR054363">
    <property type="entry name" value="GH95_cat"/>
</dbReference>
<feature type="domain" description="DUF5703" evidence="1">
    <location>
        <begin position="42"/>
        <end position="151"/>
    </location>
</feature>
<dbReference type="Proteomes" id="UP001215398">
    <property type="component" value="Unassembled WGS sequence"/>
</dbReference>
<dbReference type="RefSeq" id="WP_272719790.1">
    <property type="nucleotide sequence ID" value="NZ_JAQPYS010000032.1"/>
</dbReference>
<dbReference type="InterPro" id="IPR043757">
    <property type="entry name" value="DUF5703_N"/>
</dbReference>
<dbReference type="SUPFAM" id="SSF48208">
    <property type="entry name" value="Six-hairpin glycosidases"/>
    <property type="match status" value="1"/>
</dbReference>
<protein>
    <submittedName>
        <fullName evidence="3">DUF5703 domain-containing protein</fullName>
    </submittedName>
</protein>
<dbReference type="Gene3D" id="2.60.40.1180">
    <property type="entry name" value="Golgi alpha-mannosidase II"/>
    <property type="match status" value="1"/>
</dbReference>
<dbReference type="EMBL" id="JAQPYS010000032">
    <property type="protein sequence ID" value="MDC7135627.1"/>
    <property type="molecule type" value="Genomic_DNA"/>
</dbReference>
<dbReference type="InterPro" id="IPR008928">
    <property type="entry name" value="6-hairpin_glycosidase_sf"/>
</dbReference>
<dbReference type="PANTHER" id="PTHR31084">
    <property type="entry name" value="ALPHA-L-FUCOSIDASE 2"/>
    <property type="match status" value="1"/>
</dbReference>
<reference evidence="3 4" key="1">
    <citation type="submission" date="2023-01" db="EMBL/GenBank/DDBJ databases">
        <title>Exploring GABA producing Bacteroides strains toward improving mental health.</title>
        <authorList>
            <person name="Yousuf B."/>
            <person name="Bouhlel N.E."/>
            <person name="Mottawea W."/>
            <person name="Hammami R."/>
        </authorList>
    </citation>
    <scope>NUCLEOTIDE SEQUENCE [LARGE SCALE GENOMIC DNA]</scope>
    <source>
        <strain evidence="3 4">UO.H1054</strain>
    </source>
</reference>
<evidence type="ECO:0000259" key="2">
    <source>
        <dbReference type="Pfam" id="PF22124"/>
    </source>
</evidence>